<feature type="signal peptide" evidence="1">
    <location>
        <begin position="1"/>
        <end position="18"/>
    </location>
</feature>
<dbReference type="Proteomes" id="UP001321760">
    <property type="component" value="Unassembled WGS sequence"/>
</dbReference>
<dbReference type="EMBL" id="MU865949">
    <property type="protein sequence ID" value="KAK4447506.1"/>
    <property type="molecule type" value="Genomic_DNA"/>
</dbReference>
<gene>
    <name evidence="2" type="ORF">QBC34DRAFT_129551</name>
</gene>
<feature type="chain" id="PRO_5043731830" evidence="1">
    <location>
        <begin position="19"/>
        <end position="82"/>
    </location>
</feature>
<keyword evidence="3" id="KW-1185">Reference proteome</keyword>
<comment type="caution">
    <text evidence="2">The sequence shown here is derived from an EMBL/GenBank/DDBJ whole genome shotgun (WGS) entry which is preliminary data.</text>
</comment>
<evidence type="ECO:0000313" key="3">
    <source>
        <dbReference type="Proteomes" id="UP001321760"/>
    </source>
</evidence>
<keyword evidence="1" id="KW-0732">Signal</keyword>
<organism evidence="2 3">
    <name type="scientific">Podospora aff. communis PSN243</name>
    <dbReference type="NCBI Taxonomy" id="3040156"/>
    <lineage>
        <taxon>Eukaryota</taxon>
        <taxon>Fungi</taxon>
        <taxon>Dikarya</taxon>
        <taxon>Ascomycota</taxon>
        <taxon>Pezizomycotina</taxon>
        <taxon>Sordariomycetes</taxon>
        <taxon>Sordariomycetidae</taxon>
        <taxon>Sordariales</taxon>
        <taxon>Podosporaceae</taxon>
        <taxon>Podospora</taxon>
    </lineage>
</organism>
<reference evidence="2" key="2">
    <citation type="submission" date="2023-05" db="EMBL/GenBank/DDBJ databases">
        <authorList>
            <consortium name="Lawrence Berkeley National Laboratory"/>
            <person name="Steindorff A."/>
            <person name="Hensen N."/>
            <person name="Bonometti L."/>
            <person name="Westerberg I."/>
            <person name="Brannstrom I.O."/>
            <person name="Guillou S."/>
            <person name="Cros-Aarteil S."/>
            <person name="Calhoun S."/>
            <person name="Haridas S."/>
            <person name="Kuo A."/>
            <person name="Mondo S."/>
            <person name="Pangilinan J."/>
            <person name="Riley R."/>
            <person name="Labutti K."/>
            <person name="Andreopoulos B."/>
            <person name="Lipzen A."/>
            <person name="Chen C."/>
            <person name="Yanf M."/>
            <person name="Daum C."/>
            <person name="Ng V."/>
            <person name="Clum A."/>
            <person name="Ohm R."/>
            <person name="Martin F."/>
            <person name="Silar P."/>
            <person name="Natvig D."/>
            <person name="Lalanne C."/>
            <person name="Gautier V."/>
            <person name="Ament-Velasquez S.L."/>
            <person name="Kruys A."/>
            <person name="Hutchinson M.I."/>
            <person name="Powell A.J."/>
            <person name="Barry K."/>
            <person name="Miller A.N."/>
            <person name="Grigoriev I.V."/>
            <person name="Debuchy R."/>
            <person name="Gladieux P."/>
            <person name="Thoren M.H."/>
            <person name="Johannesson H."/>
        </authorList>
    </citation>
    <scope>NUCLEOTIDE SEQUENCE</scope>
    <source>
        <strain evidence="2">PSN243</strain>
    </source>
</reference>
<sequence length="82" mass="8811">MKFTTVLAFVGIASAGTAAPQGANCWRPGSYTCTPNHRGWQVCSTNYNWVYAGSCGRGQVCKYSTASKSPYCVAWNAPWPPA</sequence>
<evidence type="ECO:0000313" key="2">
    <source>
        <dbReference type="EMBL" id="KAK4447506.1"/>
    </source>
</evidence>
<accession>A0AAV9GGE8</accession>
<evidence type="ECO:0000256" key="1">
    <source>
        <dbReference type="SAM" id="SignalP"/>
    </source>
</evidence>
<reference evidence="2" key="1">
    <citation type="journal article" date="2023" name="Mol. Phylogenet. Evol.">
        <title>Genome-scale phylogeny and comparative genomics of the fungal order Sordariales.</title>
        <authorList>
            <person name="Hensen N."/>
            <person name="Bonometti L."/>
            <person name="Westerberg I."/>
            <person name="Brannstrom I.O."/>
            <person name="Guillou S."/>
            <person name="Cros-Aarteil S."/>
            <person name="Calhoun S."/>
            <person name="Haridas S."/>
            <person name="Kuo A."/>
            <person name="Mondo S."/>
            <person name="Pangilinan J."/>
            <person name="Riley R."/>
            <person name="LaButti K."/>
            <person name="Andreopoulos B."/>
            <person name="Lipzen A."/>
            <person name="Chen C."/>
            <person name="Yan M."/>
            <person name="Daum C."/>
            <person name="Ng V."/>
            <person name="Clum A."/>
            <person name="Steindorff A."/>
            <person name="Ohm R.A."/>
            <person name="Martin F."/>
            <person name="Silar P."/>
            <person name="Natvig D.O."/>
            <person name="Lalanne C."/>
            <person name="Gautier V."/>
            <person name="Ament-Velasquez S.L."/>
            <person name="Kruys A."/>
            <person name="Hutchinson M.I."/>
            <person name="Powell A.J."/>
            <person name="Barry K."/>
            <person name="Miller A.N."/>
            <person name="Grigoriev I.V."/>
            <person name="Debuchy R."/>
            <person name="Gladieux P."/>
            <person name="Hiltunen Thoren M."/>
            <person name="Johannesson H."/>
        </authorList>
    </citation>
    <scope>NUCLEOTIDE SEQUENCE</scope>
    <source>
        <strain evidence="2">PSN243</strain>
    </source>
</reference>
<proteinExistence type="predicted"/>
<name>A0AAV9GGE8_9PEZI</name>
<protein>
    <submittedName>
        <fullName evidence="2">Uncharacterized protein</fullName>
    </submittedName>
</protein>
<dbReference type="AlphaFoldDB" id="A0AAV9GGE8"/>